<feature type="domain" description="RNA polymerase sigma-70 region 2" evidence="7">
    <location>
        <begin position="54"/>
        <end position="122"/>
    </location>
</feature>
<dbReference type="InterPro" id="IPR013324">
    <property type="entry name" value="RNA_pol_sigma_r3/r4-like"/>
</dbReference>
<dbReference type="NCBIfam" id="TIGR02937">
    <property type="entry name" value="sigma70-ECF"/>
    <property type="match status" value="1"/>
</dbReference>
<dbReference type="InterPro" id="IPR007627">
    <property type="entry name" value="RNA_pol_sigma70_r2"/>
</dbReference>
<dbReference type="GO" id="GO:0003677">
    <property type="term" value="F:DNA binding"/>
    <property type="evidence" value="ECO:0007669"/>
    <property type="project" value="UniProtKB-KW"/>
</dbReference>
<sequence>MEKETLSIPPLFRKQLVYWSEGSKCDEWQEGGGLMDEELVQHALKGDERAFEELHRRHVNDVYRYLYMEVANRQDAEELLQDVFVKMVRNLAGFSRKSSFRTWLFAIVRNAVIDYYRGRNRRDKEEVTEDDTLERMAPNTSSAEQEATRREKLESVSDAFNELPEKQQEILYLRFMEGFSLKETARITGKSVMAVKSLQKRAQEKMGEQVDEEVNVHV</sequence>
<evidence type="ECO:0000256" key="1">
    <source>
        <dbReference type="ARBA" id="ARBA00010641"/>
    </source>
</evidence>
<dbReference type="CDD" id="cd06171">
    <property type="entry name" value="Sigma70_r4"/>
    <property type="match status" value="1"/>
</dbReference>
<keyword evidence="4" id="KW-0238">DNA-binding</keyword>
<dbReference type="PANTHER" id="PTHR43133">
    <property type="entry name" value="RNA POLYMERASE ECF-TYPE SIGMA FACTO"/>
    <property type="match status" value="1"/>
</dbReference>
<proteinExistence type="inferred from homology"/>
<dbReference type="RefSeq" id="WP_084007450.1">
    <property type="nucleotide sequence ID" value="NZ_CP012502.1"/>
</dbReference>
<dbReference type="PANTHER" id="PTHR43133:SF8">
    <property type="entry name" value="RNA POLYMERASE SIGMA FACTOR HI_1459-RELATED"/>
    <property type="match status" value="1"/>
</dbReference>
<dbReference type="InterPro" id="IPR036388">
    <property type="entry name" value="WH-like_DNA-bd_sf"/>
</dbReference>
<evidence type="ECO:0000256" key="3">
    <source>
        <dbReference type="ARBA" id="ARBA00023082"/>
    </source>
</evidence>
<dbReference type="OrthoDB" id="9794508at2"/>
<accession>A0A1D7R008</accession>
<dbReference type="Gene3D" id="1.10.10.10">
    <property type="entry name" value="Winged helix-like DNA-binding domain superfamily/Winged helix DNA-binding domain"/>
    <property type="match status" value="1"/>
</dbReference>
<protein>
    <submittedName>
        <fullName evidence="9">Putative RNA polymerase sigma factor</fullName>
    </submittedName>
</protein>
<name>A0A1D7R008_9BACI</name>
<evidence type="ECO:0000256" key="5">
    <source>
        <dbReference type="ARBA" id="ARBA00023163"/>
    </source>
</evidence>
<dbReference type="InterPro" id="IPR014284">
    <property type="entry name" value="RNA_pol_sigma-70_dom"/>
</dbReference>
<keyword evidence="3" id="KW-0731">Sigma factor</keyword>
<dbReference type="SUPFAM" id="SSF88946">
    <property type="entry name" value="Sigma2 domain of RNA polymerase sigma factors"/>
    <property type="match status" value="1"/>
</dbReference>
<evidence type="ECO:0000313" key="10">
    <source>
        <dbReference type="Proteomes" id="UP000094463"/>
    </source>
</evidence>
<dbReference type="Pfam" id="PF08281">
    <property type="entry name" value="Sigma70_r4_2"/>
    <property type="match status" value="1"/>
</dbReference>
<dbReference type="Proteomes" id="UP000094463">
    <property type="component" value="Chromosome"/>
</dbReference>
<dbReference type="EMBL" id="CP012502">
    <property type="protein sequence ID" value="AOM84579.1"/>
    <property type="molecule type" value="Genomic_DNA"/>
</dbReference>
<dbReference type="GO" id="GO:0006352">
    <property type="term" value="P:DNA-templated transcription initiation"/>
    <property type="evidence" value="ECO:0007669"/>
    <property type="project" value="InterPro"/>
</dbReference>
<dbReference type="AlphaFoldDB" id="A0A1D7R008"/>
<evidence type="ECO:0000259" key="8">
    <source>
        <dbReference type="Pfam" id="PF08281"/>
    </source>
</evidence>
<keyword evidence="2" id="KW-0805">Transcription regulation</keyword>
<keyword evidence="5" id="KW-0804">Transcription</keyword>
<dbReference type="STRING" id="632773.BBEV_3264"/>
<dbReference type="InterPro" id="IPR013249">
    <property type="entry name" value="RNA_pol_sigma70_r4_t2"/>
</dbReference>
<dbReference type="InterPro" id="IPR013325">
    <property type="entry name" value="RNA_pol_sigma_r2"/>
</dbReference>
<keyword evidence="10" id="KW-1185">Reference proteome</keyword>
<evidence type="ECO:0000256" key="4">
    <source>
        <dbReference type="ARBA" id="ARBA00023125"/>
    </source>
</evidence>
<dbReference type="GO" id="GO:0016987">
    <property type="term" value="F:sigma factor activity"/>
    <property type="evidence" value="ECO:0007669"/>
    <property type="project" value="UniProtKB-KW"/>
</dbReference>
<reference evidence="9 10" key="1">
    <citation type="submission" date="2015-08" db="EMBL/GenBank/DDBJ databases">
        <title>The complete genome sequence of Bacillus beveridgei MLTeJB.</title>
        <authorList>
            <person name="Hanson T.E."/>
            <person name="Mesa C."/>
            <person name="Basesman S.M."/>
            <person name="Oremland R.S."/>
        </authorList>
    </citation>
    <scope>NUCLEOTIDE SEQUENCE [LARGE SCALE GENOMIC DNA]</scope>
    <source>
        <strain evidence="9 10">MLTeJB</strain>
    </source>
</reference>
<dbReference type="Pfam" id="PF04542">
    <property type="entry name" value="Sigma70_r2"/>
    <property type="match status" value="1"/>
</dbReference>
<organism evidence="9 10">
    <name type="scientific">Salisediminibacterium beveridgei</name>
    <dbReference type="NCBI Taxonomy" id="632773"/>
    <lineage>
        <taxon>Bacteria</taxon>
        <taxon>Bacillati</taxon>
        <taxon>Bacillota</taxon>
        <taxon>Bacilli</taxon>
        <taxon>Bacillales</taxon>
        <taxon>Bacillaceae</taxon>
        <taxon>Salisediminibacterium</taxon>
    </lineage>
</organism>
<dbReference type="SUPFAM" id="SSF88659">
    <property type="entry name" value="Sigma3 and sigma4 domains of RNA polymerase sigma factors"/>
    <property type="match status" value="1"/>
</dbReference>
<gene>
    <name evidence="9" type="ORF">BBEV_3264</name>
</gene>
<comment type="similarity">
    <text evidence="1">Belongs to the sigma-70 factor family. ECF subfamily.</text>
</comment>
<evidence type="ECO:0000313" key="9">
    <source>
        <dbReference type="EMBL" id="AOM84579.1"/>
    </source>
</evidence>
<evidence type="ECO:0000259" key="7">
    <source>
        <dbReference type="Pfam" id="PF04542"/>
    </source>
</evidence>
<evidence type="ECO:0000256" key="6">
    <source>
        <dbReference type="SAM" id="MobiDB-lite"/>
    </source>
</evidence>
<feature type="compositionally biased region" description="Basic and acidic residues" evidence="6">
    <location>
        <begin position="146"/>
        <end position="155"/>
    </location>
</feature>
<dbReference type="KEGG" id="bbev:BBEV_3264"/>
<evidence type="ECO:0000256" key="2">
    <source>
        <dbReference type="ARBA" id="ARBA00023015"/>
    </source>
</evidence>
<dbReference type="Gene3D" id="1.10.1740.10">
    <property type="match status" value="1"/>
</dbReference>
<dbReference type="InterPro" id="IPR039425">
    <property type="entry name" value="RNA_pol_sigma-70-like"/>
</dbReference>
<feature type="domain" description="RNA polymerase sigma factor 70 region 4 type 2" evidence="8">
    <location>
        <begin position="154"/>
        <end position="205"/>
    </location>
</feature>
<feature type="region of interest" description="Disordered" evidence="6">
    <location>
        <begin position="124"/>
        <end position="155"/>
    </location>
</feature>